<reference evidence="1" key="1">
    <citation type="submission" date="2022-11" db="EMBL/GenBank/DDBJ databases">
        <title>Genome Sequence of Boeremia exigua.</title>
        <authorList>
            <person name="Buettner E."/>
        </authorList>
    </citation>
    <scope>NUCLEOTIDE SEQUENCE</scope>
    <source>
        <strain evidence="1">CU02</strain>
    </source>
</reference>
<organism evidence="1 2">
    <name type="scientific">Boeremia exigua</name>
    <dbReference type="NCBI Taxonomy" id="749465"/>
    <lineage>
        <taxon>Eukaryota</taxon>
        <taxon>Fungi</taxon>
        <taxon>Dikarya</taxon>
        <taxon>Ascomycota</taxon>
        <taxon>Pezizomycotina</taxon>
        <taxon>Dothideomycetes</taxon>
        <taxon>Pleosporomycetidae</taxon>
        <taxon>Pleosporales</taxon>
        <taxon>Pleosporineae</taxon>
        <taxon>Didymellaceae</taxon>
        <taxon>Boeremia</taxon>
    </lineage>
</organism>
<comment type="caution">
    <text evidence="1">The sequence shown here is derived from an EMBL/GenBank/DDBJ whole genome shotgun (WGS) entry which is preliminary data.</text>
</comment>
<sequence length="529" mass="58924">MEPRIATLLDQSPYRRLTLDPSVLTTLSPIAPRYIEPTAGGSATRSNLDSSHHDHVDIRSKTVSHAQSSAPLARVLNDSSSASHVSQSLSGRKTPQHAGFYTGGDGSAGGLAAVSPDARRREDHSSSTSYSGGDISLIQLPKPPQVPRKTAKRPRIPPLLQGLHQPPPLPPKNRLFPPITSDRNRLGVDVSDRFSLRNAYPTSSTEELAKARVSSQKGTEVDTNDDDRVRLGIGSQETTEEQEPGTKSTAIPPLAQNTSQTQSKAKAPRKRTRWSQKETDDLLTGVSRFGIGRWKQILECPDFQFQGRTAVDLKDRFRICRPGEGLKARKAAAPEVPGVSRLTEVNAQSIATPAVDAIVPAIQPIQQATPRVIEPAGRVLSKAEVHGPFLKSRRRARREFSEEDDRNLLKGFKRHGATWHKMRDDFELGFGMRHPTDLRDRFRIRYPDLFAQAGYKLKSKEQRALKDRAGQSTAQEAQHKQPSKGPILSTGRDNLKTRLPPTQLRANHRPHLRRRRRRRRRPQPHRAEP</sequence>
<evidence type="ECO:0000313" key="1">
    <source>
        <dbReference type="EMBL" id="KAJ8116527.1"/>
    </source>
</evidence>
<dbReference type="Proteomes" id="UP001153331">
    <property type="component" value="Unassembled WGS sequence"/>
</dbReference>
<proteinExistence type="predicted"/>
<gene>
    <name evidence="1" type="ORF">OPT61_g2068</name>
</gene>
<protein>
    <submittedName>
        <fullName evidence="1">Uncharacterized protein</fullName>
    </submittedName>
</protein>
<evidence type="ECO:0000313" key="2">
    <source>
        <dbReference type="Proteomes" id="UP001153331"/>
    </source>
</evidence>
<name>A0ACC2IMW4_9PLEO</name>
<dbReference type="EMBL" id="JAPHNI010000090">
    <property type="protein sequence ID" value="KAJ8116527.1"/>
    <property type="molecule type" value="Genomic_DNA"/>
</dbReference>
<accession>A0ACC2IMW4</accession>
<keyword evidence="2" id="KW-1185">Reference proteome</keyword>